<evidence type="ECO:0000313" key="2">
    <source>
        <dbReference type="Proteomes" id="UP000572680"/>
    </source>
</evidence>
<accession>A0A7W3LRK5</accession>
<dbReference type="AlphaFoldDB" id="A0A7W3LRK5"/>
<sequence>MEWVAEHLDERPLRGDGYTVTVGWDDLKYGCNDLL</sequence>
<evidence type="ECO:0000313" key="1">
    <source>
        <dbReference type="EMBL" id="MBA8952989.1"/>
    </source>
</evidence>
<proteinExistence type="predicted"/>
<reference evidence="1 2" key="1">
    <citation type="submission" date="2020-08" db="EMBL/GenBank/DDBJ databases">
        <title>Genomic Encyclopedia of Type Strains, Phase IV (KMG-IV): sequencing the most valuable type-strain genomes for metagenomic binning, comparative biology and taxonomic classification.</title>
        <authorList>
            <person name="Goeker M."/>
        </authorList>
    </citation>
    <scope>NUCLEOTIDE SEQUENCE [LARGE SCALE GENOMIC DNA]</scope>
    <source>
        <strain evidence="1 2">DSM 44197</strain>
    </source>
</reference>
<protein>
    <submittedName>
        <fullName evidence="1">Uncharacterized protein</fullName>
    </submittedName>
</protein>
<dbReference type="EMBL" id="JACJIA010000006">
    <property type="protein sequence ID" value="MBA8952989.1"/>
    <property type="molecule type" value="Genomic_DNA"/>
</dbReference>
<dbReference type="Proteomes" id="UP000572680">
    <property type="component" value="Unassembled WGS sequence"/>
</dbReference>
<organism evidence="1 2">
    <name type="scientific">Actinomadura namibiensis</name>
    <dbReference type="NCBI Taxonomy" id="182080"/>
    <lineage>
        <taxon>Bacteria</taxon>
        <taxon>Bacillati</taxon>
        <taxon>Actinomycetota</taxon>
        <taxon>Actinomycetes</taxon>
        <taxon>Streptosporangiales</taxon>
        <taxon>Thermomonosporaceae</taxon>
        <taxon>Actinomadura</taxon>
    </lineage>
</organism>
<keyword evidence="2" id="KW-1185">Reference proteome</keyword>
<name>A0A7W3LRK5_ACTNM</name>
<comment type="caution">
    <text evidence="1">The sequence shown here is derived from an EMBL/GenBank/DDBJ whole genome shotgun (WGS) entry which is preliminary data.</text>
</comment>
<gene>
    <name evidence="1" type="ORF">HNR61_004639</name>
</gene>